<protein>
    <submittedName>
        <fullName evidence="2">GPAT2 acyltransferase</fullName>
    </submittedName>
</protein>
<organism evidence="2 3">
    <name type="scientific">Eubucco bourcierii</name>
    <name type="common">red-headed barbet</name>
    <dbReference type="NCBI Taxonomy" id="91767"/>
    <lineage>
        <taxon>Eukaryota</taxon>
        <taxon>Metazoa</taxon>
        <taxon>Chordata</taxon>
        <taxon>Craniata</taxon>
        <taxon>Vertebrata</taxon>
        <taxon>Euteleostomi</taxon>
        <taxon>Archelosauria</taxon>
        <taxon>Archosauria</taxon>
        <taxon>Dinosauria</taxon>
        <taxon>Saurischia</taxon>
        <taxon>Theropoda</taxon>
        <taxon>Coelurosauria</taxon>
        <taxon>Aves</taxon>
        <taxon>Neognathae</taxon>
        <taxon>Neoaves</taxon>
        <taxon>Telluraves</taxon>
        <taxon>Coraciimorphae</taxon>
        <taxon>Piciformes</taxon>
        <taxon>Ramphastidae</taxon>
        <taxon>Eubucco</taxon>
    </lineage>
</organism>
<keyword evidence="3" id="KW-1185">Reference proteome</keyword>
<evidence type="ECO:0000259" key="1">
    <source>
        <dbReference type="SMART" id="SM00563"/>
    </source>
</evidence>
<gene>
    <name evidence="2" type="primary">Gpat2</name>
    <name evidence="2" type="ORF">EUBBOU_R11613</name>
</gene>
<sequence>RLCHWALLKLLRCLFLSLQLHRGQLEMVLRASSTPGLPLVFLSTHKSRLDGLLLSFLLFSQGLGVPRVAVGGQPCSPCLRALLRHLGGIFLPAGMEQDKGLLGAVLTTYVEEVLRSQQPLLIFLEEPPGSLQPSAAAQQWLALVYRAVRSGAIPDALLVPVGIAYDLVP</sequence>
<reference evidence="2 3" key="1">
    <citation type="submission" date="2019-09" db="EMBL/GenBank/DDBJ databases">
        <title>Bird 10,000 Genomes (B10K) Project - Family phase.</title>
        <authorList>
            <person name="Zhang G."/>
        </authorList>
    </citation>
    <scope>NUCLEOTIDE SEQUENCE [LARGE SCALE GENOMIC DNA]</scope>
    <source>
        <strain evidence="2">B10K-DU-001-04</strain>
        <tissue evidence="2">Muscle</tissue>
    </source>
</reference>
<keyword evidence="2" id="KW-0808">Transferase</keyword>
<dbReference type="InterPro" id="IPR002123">
    <property type="entry name" value="Plipid/glycerol_acylTrfase"/>
</dbReference>
<dbReference type="EMBL" id="VWZE01025465">
    <property type="protein sequence ID" value="NXF98157.1"/>
    <property type="molecule type" value="Genomic_DNA"/>
</dbReference>
<dbReference type="GO" id="GO:0008654">
    <property type="term" value="P:phospholipid biosynthetic process"/>
    <property type="evidence" value="ECO:0007669"/>
    <property type="project" value="TreeGrafter"/>
</dbReference>
<proteinExistence type="predicted"/>
<dbReference type="Pfam" id="PF01553">
    <property type="entry name" value="Acyltransferase"/>
    <property type="match status" value="1"/>
</dbReference>
<dbReference type="InterPro" id="IPR022284">
    <property type="entry name" value="GPAT/DHAPAT"/>
</dbReference>
<feature type="non-terminal residue" evidence="2">
    <location>
        <position position="169"/>
    </location>
</feature>
<accession>A0A7K8Y460</accession>
<dbReference type="GO" id="GO:0034587">
    <property type="term" value="P:piRNA processing"/>
    <property type="evidence" value="ECO:0007669"/>
    <property type="project" value="TreeGrafter"/>
</dbReference>
<evidence type="ECO:0000313" key="3">
    <source>
        <dbReference type="Proteomes" id="UP000583613"/>
    </source>
</evidence>
<name>A0A7K8Y460_9PICI</name>
<dbReference type="GO" id="GO:0031966">
    <property type="term" value="C:mitochondrial membrane"/>
    <property type="evidence" value="ECO:0007669"/>
    <property type="project" value="TreeGrafter"/>
</dbReference>
<feature type="domain" description="Phospholipid/glycerol acyltransferase" evidence="1">
    <location>
        <begin position="39"/>
        <end position="166"/>
    </location>
</feature>
<dbReference type="GO" id="GO:0006631">
    <property type="term" value="P:fatty acid metabolic process"/>
    <property type="evidence" value="ECO:0007669"/>
    <property type="project" value="TreeGrafter"/>
</dbReference>
<dbReference type="GO" id="GO:0019432">
    <property type="term" value="P:triglyceride biosynthetic process"/>
    <property type="evidence" value="ECO:0007669"/>
    <property type="project" value="TreeGrafter"/>
</dbReference>
<dbReference type="OrthoDB" id="5962536at2759"/>
<dbReference type="PANTHER" id="PTHR12563:SF15">
    <property type="entry name" value="GLYCEROL-3-PHOSPHATE ACYLTRANSFERASE 2, MITOCHONDRIAL"/>
    <property type="match status" value="1"/>
</dbReference>
<feature type="non-terminal residue" evidence="2">
    <location>
        <position position="1"/>
    </location>
</feature>
<dbReference type="SMART" id="SM00563">
    <property type="entry name" value="PlsC"/>
    <property type="match status" value="1"/>
</dbReference>
<evidence type="ECO:0000313" key="2">
    <source>
        <dbReference type="EMBL" id="NXF98157.1"/>
    </source>
</evidence>
<dbReference type="GO" id="GO:0004366">
    <property type="term" value="F:glycerol-3-phosphate O-acyltransferase activity"/>
    <property type="evidence" value="ECO:0007669"/>
    <property type="project" value="TreeGrafter"/>
</dbReference>
<comment type="caution">
    <text evidence="2">The sequence shown here is derived from an EMBL/GenBank/DDBJ whole genome shotgun (WGS) entry which is preliminary data.</text>
</comment>
<dbReference type="GO" id="GO:0006072">
    <property type="term" value="P:glycerol-3-phosphate metabolic process"/>
    <property type="evidence" value="ECO:0007669"/>
    <property type="project" value="TreeGrafter"/>
</dbReference>
<dbReference type="AlphaFoldDB" id="A0A7K8Y460"/>
<dbReference type="PANTHER" id="PTHR12563">
    <property type="entry name" value="GLYCEROL-3-PHOSPHATE ACYLTRANSFERASE"/>
    <property type="match status" value="1"/>
</dbReference>
<keyword evidence="2" id="KW-0012">Acyltransferase</keyword>
<dbReference type="Proteomes" id="UP000583613">
    <property type="component" value="Unassembled WGS sequence"/>
</dbReference>